<evidence type="ECO:0000313" key="1">
    <source>
        <dbReference type="EMBL" id="PXF47174.1"/>
    </source>
</evidence>
<evidence type="ECO:0000313" key="2">
    <source>
        <dbReference type="Proteomes" id="UP000247409"/>
    </source>
</evidence>
<reference evidence="1 2" key="1">
    <citation type="journal article" date="2018" name="Mol. Biol. Evol.">
        <title>Analysis of the draft genome of the red seaweed Gracilariopsis chorda provides insights into genome size evolution in Rhodophyta.</title>
        <authorList>
            <person name="Lee J."/>
            <person name="Yang E.C."/>
            <person name="Graf L."/>
            <person name="Yang J.H."/>
            <person name="Qiu H."/>
            <person name="Zel Zion U."/>
            <person name="Chan C.X."/>
            <person name="Stephens T.G."/>
            <person name="Weber A.P.M."/>
            <person name="Boo G.H."/>
            <person name="Boo S.M."/>
            <person name="Kim K.M."/>
            <person name="Shin Y."/>
            <person name="Jung M."/>
            <person name="Lee S.J."/>
            <person name="Yim H.S."/>
            <person name="Lee J.H."/>
            <person name="Bhattacharya D."/>
            <person name="Yoon H.S."/>
        </authorList>
    </citation>
    <scope>NUCLEOTIDE SEQUENCE [LARGE SCALE GENOMIC DNA]</scope>
    <source>
        <strain evidence="1 2">SKKU-2015</strain>
        <tissue evidence="1">Whole body</tissue>
    </source>
</reference>
<organism evidence="1 2">
    <name type="scientific">Gracilariopsis chorda</name>
    <dbReference type="NCBI Taxonomy" id="448386"/>
    <lineage>
        <taxon>Eukaryota</taxon>
        <taxon>Rhodophyta</taxon>
        <taxon>Florideophyceae</taxon>
        <taxon>Rhodymeniophycidae</taxon>
        <taxon>Gracilariales</taxon>
        <taxon>Gracilariaceae</taxon>
        <taxon>Gracilariopsis</taxon>
    </lineage>
</organism>
<dbReference type="Gene3D" id="1.10.3460.10">
    <property type="entry name" value="Chlorophyll a/b binding protein domain"/>
    <property type="match status" value="1"/>
</dbReference>
<dbReference type="GO" id="GO:0009507">
    <property type="term" value="C:chloroplast"/>
    <property type="evidence" value="ECO:0007669"/>
    <property type="project" value="UniProtKB-SubCell"/>
</dbReference>
<keyword evidence="2" id="KW-1185">Reference proteome</keyword>
<dbReference type="AlphaFoldDB" id="A0A2V3IYF7"/>
<protein>
    <submittedName>
        <fullName evidence="1">Uncharacterized protein</fullName>
    </submittedName>
</protein>
<comment type="caution">
    <text evidence="1">The sequence shown here is derived from an EMBL/GenBank/DDBJ whole genome shotgun (WGS) entry which is preliminary data.</text>
</comment>
<dbReference type="Proteomes" id="UP000247409">
    <property type="component" value="Unassembled WGS sequence"/>
</dbReference>
<sequence>MAFVSPTPIISRTNTAVGAASITSRRSVAVTPVRRAALRMAGEGPEMEKIPQGFTSFSELLNGRAAMLGFTLAVVTELITGKGILGQVGSVFEIVNLASALGN</sequence>
<gene>
    <name evidence="1" type="ORF">BWQ96_03116</name>
</gene>
<proteinExistence type="predicted"/>
<name>A0A2V3IYF7_9FLOR</name>
<dbReference type="SUPFAM" id="SSF103511">
    <property type="entry name" value="Chlorophyll a-b binding protein"/>
    <property type="match status" value="1"/>
</dbReference>
<dbReference type="EMBL" id="NBIV01000028">
    <property type="protein sequence ID" value="PXF47174.1"/>
    <property type="molecule type" value="Genomic_DNA"/>
</dbReference>
<accession>A0A2V3IYF7</accession>
<dbReference type="OrthoDB" id="5633at2759"/>